<feature type="binding site" evidence="6">
    <location>
        <position position="81"/>
    </location>
    <ligand>
        <name>Zn(2+)</name>
        <dbReference type="ChEBI" id="CHEBI:29105"/>
    </ligand>
</feature>
<evidence type="ECO:0000256" key="3">
    <source>
        <dbReference type="ARBA" id="ARBA00022833"/>
    </source>
</evidence>
<dbReference type="SUPFAM" id="SSF53056">
    <property type="entry name" value="beta-carbonic anhydrase, cab"/>
    <property type="match status" value="1"/>
</dbReference>
<dbReference type="PANTHER" id="PTHR11002:SF79">
    <property type="entry name" value="CARBONIC ANHYDRASE 2"/>
    <property type="match status" value="1"/>
</dbReference>
<comment type="caution">
    <text evidence="7">The sequence shown here is derived from an EMBL/GenBank/DDBJ whole genome shotgun (WGS) entry which is preliminary data.</text>
</comment>
<comment type="similarity">
    <text evidence="1">Belongs to the beta-class carbonic anhydrase family.</text>
</comment>
<comment type="catalytic activity">
    <reaction evidence="5">
        <text>hydrogencarbonate + H(+) = CO2 + H2O</text>
        <dbReference type="Rhea" id="RHEA:10748"/>
        <dbReference type="ChEBI" id="CHEBI:15377"/>
        <dbReference type="ChEBI" id="CHEBI:15378"/>
        <dbReference type="ChEBI" id="CHEBI:16526"/>
        <dbReference type="ChEBI" id="CHEBI:17544"/>
        <dbReference type="EC" id="4.2.1.1"/>
    </reaction>
</comment>
<keyword evidence="3 6" id="KW-0862">Zinc</keyword>
<keyword evidence="4" id="KW-0456">Lyase</keyword>
<evidence type="ECO:0000256" key="6">
    <source>
        <dbReference type="PIRSR" id="PIRSR601765-1"/>
    </source>
</evidence>
<dbReference type="Gene3D" id="3.40.1050.10">
    <property type="entry name" value="Carbonic anhydrase"/>
    <property type="match status" value="1"/>
</dbReference>
<gene>
    <name evidence="7" type="ORF">G3I67_14710</name>
</gene>
<evidence type="ECO:0000256" key="4">
    <source>
        <dbReference type="ARBA" id="ARBA00023239"/>
    </source>
</evidence>
<proteinExistence type="inferred from homology"/>
<sequence>MPILQTRLLDEQSGGQQPYATILGCSDSRVPPELIFDAWLGELFVIRVAGNVVGPAIFGTLQYATRYLHTPLYVILGHEGCGAVDAALNYRLEGKHQAEQIQVLLEEIVPSFESLDYEVERDALLACAVEANVKQTVHRLTVSEEGQTQLALGAKLVGAVYDIRTGKVRFL</sequence>
<dbReference type="PROSITE" id="PS51257">
    <property type="entry name" value="PROKAR_LIPOPROTEIN"/>
    <property type="match status" value="1"/>
</dbReference>
<reference evidence="7" key="1">
    <citation type="submission" date="2020-02" db="EMBL/GenBank/DDBJ databases">
        <authorList>
            <person name="Chen W.-M."/>
        </authorList>
    </citation>
    <scope>NUCLEOTIDE SEQUENCE</scope>
    <source>
        <strain evidence="7">NBD-18</strain>
    </source>
</reference>
<dbReference type="RefSeq" id="WP_163656316.1">
    <property type="nucleotide sequence ID" value="NZ_JAAGRN010000016.1"/>
</dbReference>
<dbReference type="InterPro" id="IPR036874">
    <property type="entry name" value="Carbonic_anhydrase_sf"/>
</dbReference>
<evidence type="ECO:0000256" key="1">
    <source>
        <dbReference type="ARBA" id="ARBA00006217"/>
    </source>
</evidence>
<evidence type="ECO:0000256" key="5">
    <source>
        <dbReference type="ARBA" id="ARBA00048348"/>
    </source>
</evidence>
<dbReference type="InterPro" id="IPR015892">
    <property type="entry name" value="Carbonic_anhydrase_CS"/>
</dbReference>
<accession>A0A6B2R4T0</accession>
<dbReference type="GO" id="GO:0008270">
    <property type="term" value="F:zinc ion binding"/>
    <property type="evidence" value="ECO:0007669"/>
    <property type="project" value="InterPro"/>
</dbReference>
<evidence type="ECO:0000256" key="2">
    <source>
        <dbReference type="ARBA" id="ARBA00012925"/>
    </source>
</evidence>
<dbReference type="PANTHER" id="PTHR11002">
    <property type="entry name" value="CARBONIC ANHYDRASE"/>
    <property type="match status" value="1"/>
</dbReference>
<keyword evidence="6" id="KW-0479">Metal-binding</keyword>
<feature type="binding site" evidence="6">
    <location>
        <position position="27"/>
    </location>
    <ligand>
        <name>Zn(2+)</name>
        <dbReference type="ChEBI" id="CHEBI:29105"/>
    </ligand>
</feature>
<dbReference type="SMART" id="SM00947">
    <property type="entry name" value="Pro_CA"/>
    <property type="match status" value="1"/>
</dbReference>
<name>A0A6B2R4T0_9BURK</name>
<comment type="cofactor">
    <cofactor evidence="6">
        <name>Zn(2+)</name>
        <dbReference type="ChEBI" id="CHEBI:29105"/>
    </cofactor>
    <text evidence="6">Binds 1 zinc ion per subunit.</text>
</comment>
<protein>
    <recommendedName>
        <fullName evidence="2">carbonic anhydrase</fullName>
        <ecNumber evidence="2">4.2.1.1</ecNumber>
    </recommendedName>
</protein>
<dbReference type="GO" id="GO:0004089">
    <property type="term" value="F:carbonate dehydratase activity"/>
    <property type="evidence" value="ECO:0007669"/>
    <property type="project" value="UniProtKB-EC"/>
</dbReference>
<dbReference type="InterPro" id="IPR001765">
    <property type="entry name" value="Carbonic_anhydrase"/>
</dbReference>
<evidence type="ECO:0000313" key="7">
    <source>
        <dbReference type="EMBL" id="NDY84479.1"/>
    </source>
</evidence>
<dbReference type="Pfam" id="PF00484">
    <property type="entry name" value="Pro_CA"/>
    <property type="match status" value="1"/>
</dbReference>
<organism evidence="7">
    <name type="scientific">Sheuella amnicola</name>
    <dbReference type="NCBI Taxonomy" id="2707330"/>
    <lineage>
        <taxon>Bacteria</taxon>
        <taxon>Pseudomonadati</taxon>
        <taxon>Pseudomonadota</taxon>
        <taxon>Betaproteobacteria</taxon>
        <taxon>Burkholderiales</taxon>
        <taxon>Alcaligenaceae</taxon>
        <taxon>Sheuella</taxon>
    </lineage>
</organism>
<dbReference type="AlphaFoldDB" id="A0A6B2R4T0"/>
<dbReference type="EC" id="4.2.1.1" evidence="2"/>
<feature type="binding site" evidence="6">
    <location>
        <position position="78"/>
    </location>
    <ligand>
        <name>Zn(2+)</name>
        <dbReference type="ChEBI" id="CHEBI:29105"/>
    </ligand>
</feature>
<feature type="binding site" evidence="6">
    <location>
        <position position="25"/>
    </location>
    <ligand>
        <name>Zn(2+)</name>
        <dbReference type="ChEBI" id="CHEBI:29105"/>
    </ligand>
</feature>
<dbReference type="PROSITE" id="PS00704">
    <property type="entry name" value="PROK_CO2_ANHYDRASE_1"/>
    <property type="match status" value="1"/>
</dbReference>
<dbReference type="EMBL" id="JAAGRN010000016">
    <property type="protein sequence ID" value="NDY84479.1"/>
    <property type="molecule type" value="Genomic_DNA"/>
</dbReference>
<dbReference type="GO" id="GO:0015976">
    <property type="term" value="P:carbon utilization"/>
    <property type="evidence" value="ECO:0007669"/>
    <property type="project" value="InterPro"/>
</dbReference>